<proteinExistence type="predicted"/>
<evidence type="ECO:0000313" key="1">
    <source>
        <dbReference type="EMBL" id="PSF07788.1"/>
    </source>
</evidence>
<gene>
    <name evidence="1" type="ORF">C7H08_10275</name>
</gene>
<dbReference type="OrthoDB" id="6362648at2"/>
<reference evidence="1 2" key="1">
    <citation type="submission" date="2018-03" db="EMBL/GenBank/DDBJ databases">
        <title>Marinobacter brunus sp. nov., a marine bacterium of Gamma-proteobacteria isolated from the surface seawater of the South China Sea.</title>
        <authorList>
            <person name="Cheng H."/>
            <person name="Wu Y.-H."/>
            <person name="Xamxidin M."/>
            <person name="Xu X.-W."/>
        </authorList>
    </citation>
    <scope>NUCLEOTIDE SEQUENCE [LARGE SCALE GENOMIC DNA]</scope>
    <source>
        <strain evidence="1 2">JCM 30472</strain>
    </source>
</reference>
<dbReference type="AlphaFoldDB" id="A0A2T1KCL4"/>
<comment type="caution">
    <text evidence="1">The sequence shown here is derived from an EMBL/GenBank/DDBJ whole genome shotgun (WGS) entry which is preliminary data.</text>
</comment>
<keyword evidence="2" id="KW-1185">Reference proteome</keyword>
<dbReference type="EMBL" id="PXNN01000013">
    <property type="protein sequence ID" value="PSF07788.1"/>
    <property type="molecule type" value="Genomic_DNA"/>
</dbReference>
<protein>
    <submittedName>
        <fullName evidence="1">Uncharacterized protein</fullName>
    </submittedName>
</protein>
<sequence length="460" mass="51669">MARSELTHPSKPINGQSLLSFKAVLESYLGGGEIRDLDLAMLMNVPLNRLSQLKRAKSTIETVGRGIVADETLDLVDGEDDVVAELPGVRPNQAILVRLLLKHPDWVPIPLRPSHPEVFSLLQPFMPGSGGSDEGRAPNKAGFAPLFGRSYISSYKMLAEGADGAQGAGLPVTRLQLLVVTKYAQAFAGVLQTLVGKQSQVPAEVHRALANTTGWALLRERDSLTDWMNDDQLFEFETAVNRRFREWFDQHYLQVLEDEAASRDVSPELAIEKGKWTNTAAVSDQKMAAYSRATRPILGRNDSPFSLFRESFGLTSAESYWVLGIQIKAFYRFRQRADQRIDAPTSILLRYLFRYPEDIGLFMPAPASGRDIYEAIQQEGPDFKLSQLAPLFGASRVMSYEFAEPGAACPFFARRLATIFWQQKQKGEPAYRVLRECVEEEVIARGLDLNQFWRDGRWHR</sequence>
<organism evidence="1 2">
    <name type="scientific">Marinobacter halophilus</name>
    <dbReference type="NCBI Taxonomy" id="1323740"/>
    <lineage>
        <taxon>Bacteria</taxon>
        <taxon>Pseudomonadati</taxon>
        <taxon>Pseudomonadota</taxon>
        <taxon>Gammaproteobacteria</taxon>
        <taxon>Pseudomonadales</taxon>
        <taxon>Marinobacteraceae</taxon>
        <taxon>Marinobacter</taxon>
    </lineage>
</organism>
<dbReference type="RefSeq" id="WP_106671657.1">
    <property type="nucleotide sequence ID" value="NZ_BMFE01000001.1"/>
</dbReference>
<dbReference type="Proteomes" id="UP000238385">
    <property type="component" value="Unassembled WGS sequence"/>
</dbReference>
<evidence type="ECO:0000313" key="2">
    <source>
        <dbReference type="Proteomes" id="UP000238385"/>
    </source>
</evidence>
<accession>A0A2T1KCL4</accession>
<name>A0A2T1KCL4_9GAMM</name>